<feature type="compositionally biased region" description="Low complexity" evidence="3">
    <location>
        <begin position="238"/>
        <end position="247"/>
    </location>
</feature>
<feature type="signal peptide" evidence="4">
    <location>
        <begin position="1"/>
        <end position="25"/>
    </location>
</feature>
<dbReference type="OrthoDB" id="6630425at2759"/>
<reference evidence="5 6" key="1">
    <citation type="submission" date="2020-04" db="EMBL/GenBank/DDBJ databases">
        <authorList>
            <person name="Alioto T."/>
            <person name="Alioto T."/>
            <person name="Gomez Garrido J."/>
        </authorList>
    </citation>
    <scope>NUCLEOTIDE SEQUENCE [LARGE SCALE GENOMIC DNA]</scope>
</reference>
<dbReference type="InterPro" id="IPR000618">
    <property type="entry name" value="Insect_cuticle"/>
</dbReference>
<dbReference type="PROSITE" id="PS00233">
    <property type="entry name" value="CHIT_BIND_RR_1"/>
    <property type="match status" value="1"/>
</dbReference>
<evidence type="ECO:0000256" key="4">
    <source>
        <dbReference type="SAM" id="SignalP"/>
    </source>
</evidence>
<keyword evidence="1 2" id="KW-0193">Cuticle</keyword>
<dbReference type="InterPro" id="IPR051217">
    <property type="entry name" value="Insect_Cuticle_Struc_Prot"/>
</dbReference>
<evidence type="ECO:0000256" key="1">
    <source>
        <dbReference type="ARBA" id="ARBA00022460"/>
    </source>
</evidence>
<organism evidence="5 6">
    <name type="scientific">Cloeon dipterum</name>
    <dbReference type="NCBI Taxonomy" id="197152"/>
    <lineage>
        <taxon>Eukaryota</taxon>
        <taxon>Metazoa</taxon>
        <taxon>Ecdysozoa</taxon>
        <taxon>Arthropoda</taxon>
        <taxon>Hexapoda</taxon>
        <taxon>Insecta</taxon>
        <taxon>Pterygota</taxon>
        <taxon>Palaeoptera</taxon>
        <taxon>Ephemeroptera</taxon>
        <taxon>Pisciforma</taxon>
        <taxon>Baetidae</taxon>
        <taxon>Cloeon</taxon>
    </lineage>
</organism>
<proteinExistence type="predicted"/>
<dbReference type="EMBL" id="CADEPI010000064">
    <property type="protein sequence ID" value="CAB3371723.1"/>
    <property type="molecule type" value="Genomic_DNA"/>
</dbReference>
<evidence type="ECO:0000256" key="3">
    <source>
        <dbReference type="SAM" id="MobiDB-lite"/>
    </source>
</evidence>
<gene>
    <name evidence="5" type="ORF">CLODIP_2_CD03937</name>
</gene>
<dbReference type="InterPro" id="IPR031311">
    <property type="entry name" value="CHIT_BIND_RR_consensus"/>
</dbReference>
<accession>A0A8S1D1M4</accession>
<dbReference type="PANTHER" id="PTHR12236:SF95">
    <property type="entry name" value="CUTICULAR PROTEIN 76BD, ISOFORM C-RELATED"/>
    <property type="match status" value="1"/>
</dbReference>
<feature type="region of interest" description="Disordered" evidence="3">
    <location>
        <begin position="162"/>
        <end position="282"/>
    </location>
</feature>
<protein>
    <submittedName>
        <fullName evidence="5">Uncharacterized protein</fullName>
    </submittedName>
</protein>
<dbReference type="GO" id="GO:0005615">
    <property type="term" value="C:extracellular space"/>
    <property type="evidence" value="ECO:0007669"/>
    <property type="project" value="TreeGrafter"/>
</dbReference>
<dbReference type="Pfam" id="PF00379">
    <property type="entry name" value="Chitin_bind_4"/>
    <property type="match status" value="1"/>
</dbReference>
<sequence length="282" mass="30266">MLNSRISLIQLVLVLLTATNHLGSASPSLVASTPALAALPPKDYYAIPKYKFSYGVTDLHTGDIKHQTEQRDGDFVQGEYSLVEPDGSVRTVQYTADDVNGFNAVVHKSGPGAHPLAAPALPAKPVLAAAPAAAPALVPVNHKPTYTPLPVAPLLPAFDTSSFLSNKPQRPQALPTSRPPTPVYQSGYPARPAVETSTPSLQETLQALYPQPTPSPPVNVQLFPQQPQQQQPQPPQRPGYRPYGQPQATGPVQFPQAPEDTQQQLPPLISRPQQQSAAGYFY</sequence>
<evidence type="ECO:0000256" key="2">
    <source>
        <dbReference type="PROSITE-ProRule" id="PRU00497"/>
    </source>
</evidence>
<feature type="compositionally biased region" description="Polar residues" evidence="3">
    <location>
        <begin position="195"/>
        <end position="205"/>
    </location>
</feature>
<evidence type="ECO:0000313" key="6">
    <source>
        <dbReference type="Proteomes" id="UP000494165"/>
    </source>
</evidence>
<keyword evidence="6" id="KW-1185">Reference proteome</keyword>
<dbReference type="PRINTS" id="PR00947">
    <property type="entry name" value="CUTICLE"/>
</dbReference>
<feature type="chain" id="PRO_5035906181" evidence="4">
    <location>
        <begin position="26"/>
        <end position="282"/>
    </location>
</feature>
<comment type="caution">
    <text evidence="5">The sequence shown here is derived from an EMBL/GenBank/DDBJ whole genome shotgun (WGS) entry which is preliminary data.</text>
</comment>
<dbReference type="GO" id="GO:0031012">
    <property type="term" value="C:extracellular matrix"/>
    <property type="evidence" value="ECO:0007669"/>
    <property type="project" value="TreeGrafter"/>
</dbReference>
<feature type="compositionally biased region" description="Polar residues" evidence="3">
    <location>
        <begin position="259"/>
        <end position="282"/>
    </location>
</feature>
<keyword evidence="4" id="KW-0732">Signal</keyword>
<dbReference type="Proteomes" id="UP000494165">
    <property type="component" value="Unassembled WGS sequence"/>
</dbReference>
<dbReference type="AlphaFoldDB" id="A0A8S1D1M4"/>
<dbReference type="PROSITE" id="PS51155">
    <property type="entry name" value="CHIT_BIND_RR_2"/>
    <property type="match status" value="1"/>
</dbReference>
<dbReference type="GO" id="GO:0042302">
    <property type="term" value="F:structural constituent of cuticle"/>
    <property type="evidence" value="ECO:0007669"/>
    <property type="project" value="UniProtKB-UniRule"/>
</dbReference>
<dbReference type="PANTHER" id="PTHR12236">
    <property type="entry name" value="STRUCTURAL CONTITUENT OF CUTICLE"/>
    <property type="match status" value="1"/>
</dbReference>
<evidence type="ECO:0000313" key="5">
    <source>
        <dbReference type="EMBL" id="CAB3371723.1"/>
    </source>
</evidence>
<name>A0A8S1D1M4_9INSE</name>